<sequence>MSWRPEPRAASGAANVSVRALATAVVVVSALLAGCADRTGPAGDLRAALDDLDEPDRFTLTYLSHGSQVLDCFAPNRSFTLEVDQSTRRVDARVADDGTVLAQRDGEVVMLHRSLFAADAVASSWVEVDLRTIDAASEEVLRRVLGADLSGYLLAPDLPSSGEAIAAASAEIAEEVQQLSEDANGVTFRVTLDAERFAAESGGPDVGDPSMSDAPPPVIELTIDDVRVSQVTVRPPGREDGNAAGWSIRFGSLDPGTAPPRTGSVAALGQLDLAQLFPRSSGTCALGSPQ</sequence>
<evidence type="ECO:0000313" key="1">
    <source>
        <dbReference type="EMBL" id="QGG96245.1"/>
    </source>
</evidence>
<keyword evidence="2" id="KW-1185">Reference proteome</keyword>
<dbReference type="EMBL" id="CP045851">
    <property type="protein sequence ID" value="QGG96245.1"/>
    <property type="molecule type" value="Genomic_DNA"/>
</dbReference>
<dbReference type="AlphaFoldDB" id="A0A5Q2RSR1"/>
<gene>
    <name evidence="1" type="ORF">GH723_14675</name>
</gene>
<evidence type="ECO:0008006" key="3">
    <source>
        <dbReference type="Google" id="ProtNLM"/>
    </source>
</evidence>
<reference evidence="1 2" key="1">
    <citation type="submission" date="2019-11" db="EMBL/GenBank/DDBJ databases">
        <authorList>
            <person name="He Y."/>
        </authorList>
    </citation>
    <scope>NUCLEOTIDE SEQUENCE [LARGE SCALE GENOMIC DNA]</scope>
    <source>
        <strain evidence="1 2">SCSIO 58843</strain>
    </source>
</reference>
<dbReference type="KEGG" id="atq:GH723_14675"/>
<organism evidence="1 2">
    <name type="scientific">Actinomarinicola tropica</name>
    <dbReference type="NCBI Taxonomy" id="2789776"/>
    <lineage>
        <taxon>Bacteria</taxon>
        <taxon>Bacillati</taxon>
        <taxon>Actinomycetota</taxon>
        <taxon>Acidimicrobiia</taxon>
        <taxon>Acidimicrobiales</taxon>
        <taxon>Iamiaceae</taxon>
        <taxon>Actinomarinicola</taxon>
    </lineage>
</organism>
<dbReference type="PROSITE" id="PS51257">
    <property type="entry name" value="PROKAR_LIPOPROTEIN"/>
    <property type="match status" value="1"/>
</dbReference>
<accession>A0A5Q2RSR1</accession>
<proteinExistence type="predicted"/>
<protein>
    <recommendedName>
        <fullName evidence="3">LppX_LprAFG lipoprotein</fullName>
    </recommendedName>
</protein>
<dbReference type="Proteomes" id="UP000334019">
    <property type="component" value="Chromosome"/>
</dbReference>
<evidence type="ECO:0000313" key="2">
    <source>
        <dbReference type="Proteomes" id="UP000334019"/>
    </source>
</evidence>
<dbReference type="RefSeq" id="WP_153760351.1">
    <property type="nucleotide sequence ID" value="NZ_CP045851.1"/>
</dbReference>
<name>A0A5Q2RSR1_9ACTN</name>